<dbReference type="PANTHER" id="PTHR23092">
    <property type="entry name" value="POLY(A) RNA POLYMERASE"/>
    <property type="match status" value="1"/>
</dbReference>
<feature type="compositionally biased region" description="Acidic residues" evidence="1">
    <location>
        <begin position="114"/>
        <end position="133"/>
    </location>
</feature>
<dbReference type="GO" id="GO:0043634">
    <property type="term" value="P:polyadenylation-dependent ncRNA catabolic process"/>
    <property type="evidence" value="ECO:0007669"/>
    <property type="project" value="TreeGrafter"/>
</dbReference>
<dbReference type="InterPro" id="IPR054708">
    <property type="entry name" value="MTPAP-like_central"/>
</dbReference>
<dbReference type="InterPro" id="IPR043519">
    <property type="entry name" value="NT_sf"/>
</dbReference>
<protein>
    <recommendedName>
        <fullName evidence="2">Poly(A) RNA polymerase mitochondrial-like central palm domain-containing protein</fullName>
    </recommendedName>
</protein>
<evidence type="ECO:0000256" key="1">
    <source>
        <dbReference type="SAM" id="MobiDB-lite"/>
    </source>
</evidence>
<dbReference type="GO" id="GO:0005730">
    <property type="term" value="C:nucleolus"/>
    <property type="evidence" value="ECO:0007669"/>
    <property type="project" value="TreeGrafter"/>
</dbReference>
<dbReference type="CDD" id="cd05402">
    <property type="entry name" value="NT_PAP_TUTase"/>
    <property type="match status" value="1"/>
</dbReference>
<dbReference type="Gene3D" id="1.10.1410.10">
    <property type="match status" value="1"/>
</dbReference>
<organism evidence="3">
    <name type="scientific">Ostreococcus mediterraneus</name>
    <dbReference type="NCBI Taxonomy" id="1486918"/>
    <lineage>
        <taxon>Eukaryota</taxon>
        <taxon>Viridiplantae</taxon>
        <taxon>Chlorophyta</taxon>
        <taxon>Mamiellophyceae</taxon>
        <taxon>Mamiellales</taxon>
        <taxon>Bathycoccaceae</taxon>
        <taxon>Ostreococcus</taxon>
    </lineage>
</organism>
<dbReference type="GO" id="GO:1990817">
    <property type="term" value="F:poly(A) RNA polymerase activity"/>
    <property type="evidence" value="ECO:0007669"/>
    <property type="project" value="InterPro"/>
</dbReference>
<dbReference type="Gene3D" id="3.30.460.10">
    <property type="entry name" value="Beta Polymerase, domain 2"/>
    <property type="match status" value="1"/>
</dbReference>
<dbReference type="SUPFAM" id="SSF81301">
    <property type="entry name" value="Nucleotidyltransferase"/>
    <property type="match status" value="1"/>
</dbReference>
<accession>A0A6T5SSU5</accession>
<name>A0A6T5SSU5_9CHLO</name>
<dbReference type="InterPro" id="IPR045862">
    <property type="entry name" value="Trf4-like"/>
</dbReference>
<feature type="domain" description="Poly(A) RNA polymerase mitochondrial-like central palm" evidence="2">
    <location>
        <begin position="161"/>
        <end position="305"/>
    </location>
</feature>
<reference evidence="3" key="1">
    <citation type="submission" date="2021-01" db="EMBL/GenBank/DDBJ databases">
        <authorList>
            <person name="Corre E."/>
            <person name="Pelletier E."/>
            <person name="Niang G."/>
            <person name="Scheremetjew M."/>
            <person name="Finn R."/>
            <person name="Kale V."/>
            <person name="Holt S."/>
            <person name="Cochrane G."/>
            <person name="Meng A."/>
            <person name="Brown T."/>
            <person name="Cohen L."/>
        </authorList>
    </citation>
    <scope>NUCLEOTIDE SEQUENCE</scope>
    <source>
        <strain evidence="3">Clade-D-RCC2572</strain>
    </source>
</reference>
<dbReference type="Pfam" id="PF22600">
    <property type="entry name" value="MTPAP-like_central"/>
    <property type="match status" value="1"/>
</dbReference>
<dbReference type="GO" id="GO:0003729">
    <property type="term" value="F:mRNA binding"/>
    <property type="evidence" value="ECO:0007669"/>
    <property type="project" value="TreeGrafter"/>
</dbReference>
<evidence type="ECO:0000259" key="2">
    <source>
        <dbReference type="Pfam" id="PF22600"/>
    </source>
</evidence>
<evidence type="ECO:0000313" key="3">
    <source>
        <dbReference type="EMBL" id="CAD8583441.1"/>
    </source>
</evidence>
<proteinExistence type="predicted"/>
<feature type="compositionally biased region" description="Low complexity" evidence="1">
    <location>
        <begin position="594"/>
        <end position="609"/>
    </location>
</feature>
<feature type="compositionally biased region" description="Low complexity" evidence="1">
    <location>
        <begin position="540"/>
        <end position="549"/>
    </location>
</feature>
<dbReference type="EMBL" id="HBEW01005233">
    <property type="protein sequence ID" value="CAD8583441.1"/>
    <property type="molecule type" value="Transcribed_RNA"/>
</dbReference>
<dbReference type="PANTHER" id="PTHR23092:SF15">
    <property type="entry name" value="INACTIVE NON-CANONICAL POLY(A) RNA POLYMERASE PROTEIN TRF4-2-RELATED"/>
    <property type="match status" value="1"/>
</dbReference>
<dbReference type="GO" id="GO:0031499">
    <property type="term" value="C:TRAMP complex"/>
    <property type="evidence" value="ECO:0007669"/>
    <property type="project" value="TreeGrafter"/>
</dbReference>
<dbReference type="SUPFAM" id="SSF81631">
    <property type="entry name" value="PAP/OAS1 substrate-binding domain"/>
    <property type="match status" value="1"/>
</dbReference>
<feature type="compositionally biased region" description="Acidic residues" evidence="1">
    <location>
        <begin position="148"/>
        <end position="159"/>
    </location>
</feature>
<gene>
    <name evidence="3" type="ORF">OMED0929_LOCUS4389</name>
</gene>
<feature type="region of interest" description="Disordered" evidence="1">
    <location>
        <begin position="490"/>
        <end position="624"/>
    </location>
</feature>
<dbReference type="AlphaFoldDB" id="A0A6T5SSU5"/>
<sequence>MVAARVRAHAVTWDANTRVMLLGGDGCASRVDVDGAVLDTLEDLERRGVCARTSTASTLKFKRRYALAKGVADAMRAMAQSTHETSSSSGRGSDDEDAGGNTGALGRRSKTPEPESDDDHFDDSFDEITDDEGNGANGKHNFSFNLETDTEDDGDEDDDSLHGQMVEFAKRCEPTEHERERRDKVFAQIEASISRAYGGKSSSCSLHLFGSGATGLALAGADIDLVLLGVGPQSRKGGGGGFTRSEREDIVHHLRKIARVLRKDNAVSRAEIIATAKVPIVKMKSAQPPYIAVDLSLGTSNGLDAVDWIREQTKKYAALKPLVFFIKRLLTTHHLNDAATGGCGGYLLVSLVVSHLKQTGTPEVVNKPGVLGDLLVGFLRRFGSAFDYKHNAVAAGRETGVMSAAALPGPPFGVRPYIMAEDPQEPLRCFTAAAHRFREVQNLFRLTAEHIMVSGELSLLHEVAAPAPRAGSMFTPRGGQLVKVRKNTIVRRDAPQATTSRGGHAQFIRKKNAANSFPPNKPDWTDKVGGSRGSPKNKKNANNAATNSNGKRPRASTAWLAGGHKGFGGDVRSGSPAKRVAKSATFNQASNVRNGHANGNGKANANASAKGKKKKNNAKRTKRK</sequence>
<feature type="compositionally biased region" description="Basic residues" evidence="1">
    <location>
        <begin position="610"/>
        <end position="624"/>
    </location>
</feature>
<feature type="compositionally biased region" description="Polar residues" evidence="1">
    <location>
        <begin position="584"/>
        <end position="593"/>
    </location>
</feature>
<feature type="region of interest" description="Disordered" evidence="1">
    <location>
        <begin position="77"/>
        <end position="160"/>
    </location>
</feature>
<dbReference type="GO" id="GO:0031123">
    <property type="term" value="P:RNA 3'-end processing"/>
    <property type="evidence" value="ECO:0007669"/>
    <property type="project" value="TreeGrafter"/>
</dbReference>